<dbReference type="Proteomes" id="UP000267029">
    <property type="component" value="Unassembled WGS sequence"/>
</dbReference>
<organism evidence="5 6">
    <name type="scientific">Mesocestoides corti</name>
    <name type="common">Flatworm</name>
    <dbReference type="NCBI Taxonomy" id="53468"/>
    <lineage>
        <taxon>Eukaryota</taxon>
        <taxon>Metazoa</taxon>
        <taxon>Spiralia</taxon>
        <taxon>Lophotrochozoa</taxon>
        <taxon>Platyhelminthes</taxon>
        <taxon>Cestoda</taxon>
        <taxon>Eucestoda</taxon>
        <taxon>Cyclophyllidea</taxon>
        <taxon>Mesocestoididae</taxon>
        <taxon>Mesocestoides</taxon>
    </lineage>
</organism>
<evidence type="ECO:0000256" key="1">
    <source>
        <dbReference type="ARBA" id="ARBA00006788"/>
    </source>
</evidence>
<gene>
    <name evidence="5" type="ORF">MCOS_LOCUS7890</name>
</gene>
<name>A0A0R3UK15_MESCO</name>
<sequence length="473" mass="52120">MYLFPRISARSQLFVFAQIDRQKAVTESNSAAVVEADDRVATHPADQLSSSSCESLSSLSSKSPPRKWEPTESVEATEDDRALEASLRWAELQAALEAFKARHPTPLQNVTASTQDLEAFSRELLCHYTNELEAQINTASEQLVASLAEREELRLFREALDDFIILHNAVQLRRRQAAEAVLANATRFTSVHLSHQQPTMYRRTPHSYAAGSLIELADFSGKKSTPLSGSAVSLNLHSQEGTRMPRGHHLGDPIEFPGLRSALSRLSGLRFGQPAGLRIADDEVKFAARVVADVDKYRSQVTDSRVTKRLASVARERGSKLPSLSLPWPMGRPECSQVRLCAYLCLQCLFSPSDIVYVFTESPTLNKLLNELMQFDPKAEAERFQLASKYFSASGLDSTRASSLSYLYASCDTVGCAASASGSGHDAKEAAPKKTVTFNWHGTKEPFKALAAERNGDVSHHLPPPHNFRVCAD</sequence>
<dbReference type="Pfam" id="PF07763">
    <property type="entry name" value="FEZ"/>
    <property type="match status" value="1"/>
</dbReference>
<keyword evidence="3" id="KW-0175">Coiled coil</keyword>
<evidence type="ECO:0000256" key="2">
    <source>
        <dbReference type="ARBA" id="ARBA00022553"/>
    </source>
</evidence>
<evidence type="ECO:0000256" key="3">
    <source>
        <dbReference type="ARBA" id="ARBA00023054"/>
    </source>
</evidence>
<evidence type="ECO:0000313" key="6">
    <source>
        <dbReference type="Proteomes" id="UP000267029"/>
    </source>
</evidence>
<dbReference type="AlphaFoldDB" id="A0A0R3UK15"/>
<feature type="compositionally biased region" description="Low complexity" evidence="4">
    <location>
        <begin position="48"/>
        <end position="63"/>
    </location>
</feature>
<feature type="region of interest" description="Disordered" evidence="4">
    <location>
        <begin position="43"/>
        <end position="79"/>
    </location>
</feature>
<protein>
    <submittedName>
        <fullName evidence="5">Uncharacterized protein</fullName>
    </submittedName>
</protein>
<accession>A0A0R3UK15</accession>
<proteinExistence type="inferred from homology"/>
<keyword evidence="2" id="KW-0597">Phosphoprotein</keyword>
<keyword evidence="6" id="KW-1185">Reference proteome</keyword>
<evidence type="ECO:0000313" key="5">
    <source>
        <dbReference type="EMBL" id="VDD81887.1"/>
    </source>
</evidence>
<dbReference type="EMBL" id="UXSR01005423">
    <property type="protein sequence ID" value="VDD81887.1"/>
    <property type="molecule type" value="Genomic_DNA"/>
</dbReference>
<dbReference type="STRING" id="53468.A0A0R3UK15"/>
<dbReference type="OrthoDB" id="6280626at2759"/>
<evidence type="ECO:0000256" key="4">
    <source>
        <dbReference type="SAM" id="MobiDB-lite"/>
    </source>
</evidence>
<dbReference type="InterPro" id="IPR011680">
    <property type="entry name" value="FEZ"/>
</dbReference>
<comment type="similarity">
    <text evidence="1">Belongs to the zygin family.</text>
</comment>
<reference evidence="5 6" key="1">
    <citation type="submission" date="2018-10" db="EMBL/GenBank/DDBJ databases">
        <authorList>
            <consortium name="Pathogen Informatics"/>
        </authorList>
    </citation>
    <scope>NUCLEOTIDE SEQUENCE [LARGE SCALE GENOMIC DNA]</scope>
</reference>